<feature type="transmembrane region" description="Helical" evidence="1">
    <location>
        <begin position="101"/>
        <end position="120"/>
    </location>
</feature>
<evidence type="ECO:0000256" key="1">
    <source>
        <dbReference type="SAM" id="Phobius"/>
    </source>
</evidence>
<feature type="transmembrane region" description="Helical" evidence="1">
    <location>
        <begin position="33"/>
        <end position="55"/>
    </location>
</feature>
<keyword evidence="1" id="KW-0812">Transmembrane</keyword>
<proteinExistence type="predicted"/>
<evidence type="ECO:0000313" key="3">
    <source>
        <dbReference type="WBParaSite" id="Csp11.Scaffold630.g19574.t1"/>
    </source>
</evidence>
<keyword evidence="1" id="KW-0472">Membrane</keyword>
<feature type="transmembrane region" description="Helical" evidence="1">
    <location>
        <begin position="62"/>
        <end position="81"/>
    </location>
</feature>
<dbReference type="AlphaFoldDB" id="A0A1I7UUU7"/>
<sequence length="148" mass="17399">MEPRYNTFISNFFLIWTIFLGFWAFFNCFNWDLTTAAACVPVMIWMITVFSFIDFSRKNADLLARFELVYIICYLFLTIGFDHVDRNLAEMDMPPYLGPGAMYAMWSNTAGLLIHQLLFLSFRMQDLIEDDDVPEVLVVYNPNKEEDI</sequence>
<keyword evidence="2" id="KW-1185">Reference proteome</keyword>
<organism evidence="2 3">
    <name type="scientific">Caenorhabditis tropicalis</name>
    <dbReference type="NCBI Taxonomy" id="1561998"/>
    <lineage>
        <taxon>Eukaryota</taxon>
        <taxon>Metazoa</taxon>
        <taxon>Ecdysozoa</taxon>
        <taxon>Nematoda</taxon>
        <taxon>Chromadorea</taxon>
        <taxon>Rhabditida</taxon>
        <taxon>Rhabditina</taxon>
        <taxon>Rhabditomorpha</taxon>
        <taxon>Rhabditoidea</taxon>
        <taxon>Rhabditidae</taxon>
        <taxon>Peloderinae</taxon>
        <taxon>Caenorhabditis</taxon>
    </lineage>
</organism>
<keyword evidence="1" id="KW-1133">Transmembrane helix</keyword>
<protein>
    <submittedName>
        <fullName evidence="3">MARVEL domain-containing protein</fullName>
    </submittedName>
</protein>
<evidence type="ECO:0000313" key="2">
    <source>
        <dbReference type="Proteomes" id="UP000095282"/>
    </source>
</evidence>
<dbReference type="WBParaSite" id="Csp11.Scaffold630.g19574.t1">
    <property type="protein sequence ID" value="Csp11.Scaffold630.g19574.t1"/>
    <property type="gene ID" value="Csp11.Scaffold630.g19574"/>
</dbReference>
<dbReference type="Proteomes" id="UP000095282">
    <property type="component" value="Unplaced"/>
</dbReference>
<name>A0A1I7UUU7_9PELO</name>
<reference evidence="3" key="1">
    <citation type="submission" date="2016-11" db="UniProtKB">
        <authorList>
            <consortium name="WormBaseParasite"/>
        </authorList>
    </citation>
    <scope>IDENTIFICATION</scope>
</reference>
<accession>A0A1I7UUU7</accession>
<feature type="transmembrane region" description="Helical" evidence="1">
    <location>
        <begin position="7"/>
        <end position="27"/>
    </location>
</feature>